<dbReference type="AlphaFoldDB" id="A0A370B777"/>
<reference evidence="3 4" key="1">
    <citation type="submission" date="2018-07" db="EMBL/GenBank/DDBJ databases">
        <title>Streptomyces species from bats.</title>
        <authorList>
            <person name="Dunlap C."/>
        </authorList>
    </citation>
    <scope>NUCLEOTIDE SEQUENCE [LARGE SCALE GENOMIC DNA]</scope>
    <source>
        <strain evidence="3 4">AC230</strain>
    </source>
</reference>
<keyword evidence="2" id="KW-1133">Transmembrane helix</keyword>
<evidence type="ECO:0000313" key="3">
    <source>
        <dbReference type="EMBL" id="RDG36512.1"/>
    </source>
</evidence>
<name>A0A370B777_9ACTN</name>
<dbReference type="RefSeq" id="WP_114625095.1">
    <property type="nucleotide sequence ID" value="NZ_QQNA01000153.1"/>
</dbReference>
<feature type="transmembrane region" description="Helical" evidence="2">
    <location>
        <begin position="9"/>
        <end position="27"/>
    </location>
</feature>
<dbReference type="OrthoDB" id="4338087at2"/>
<dbReference type="EMBL" id="QQNA01000153">
    <property type="protein sequence ID" value="RDG36512.1"/>
    <property type="molecule type" value="Genomic_DNA"/>
</dbReference>
<evidence type="ECO:0000256" key="1">
    <source>
        <dbReference type="SAM" id="MobiDB-lite"/>
    </source>
</evidence>
<feature type="region of interest" description="Disordered" evidence="1">
    <location>
        <begin position="56"/>
        <end position="116"/>
    </location>
</feature>
<protein>
    <submittedName>
        <fullName evidence="3">Uncharacterized protein</fullName>
    </submittedName>
</protein>
<sequence length="116" mass="11456">MPRPTAAQLAYGSATIVCSAIVMLLLSGTTTGVGAALVGVAALALGLIVAVILPLPGRGKTRPPRSQGASRAQGTSQGASPTGRNGTAEATAHLPGRGPSPAGSETRIGRPHSVRR</sequence>
<keyword evidence="4" id="KW-1185">Reference proteome</keyword>
<feature type="compositionally biased region" description="Polar residues" evidence="1">
    <location>
        <begin position="67"/>
        <end position="85"/>
    </location>
</feature>
<evidence type="ECO:0000313" key="4">
    <source>
        <dbReference type="Proteomes" id="UP000253741"/>
    </source>
</evidence>
<keyword evidence="2" id="KW-0812">Transmembrane</keyword>
<gene>
    <name evidence="3" type="ORF">DVH02_19405</name>
</gene>
<evidence type="ECO:0000256" key="2">
    <source>
        <dbReference type="SAM" id="Phobius"/>
    </source>
</evidence>
<accession>A0A370B777</accession>
<proteinExistence type="predicted"/>
<keyword evidence="2" id="KW-0472">Membrane</keyword>
<organism evidence="3 4">
    <name type="scientific">Streptomyces corynorhini</name>
    <dbReference type="NCBI Taxonomy" id="2282652"/>
    <lineage>
        <taxon>Bacteria</taxon>
        <taxon>Bacillati</taxon>
        <taxon>Actinomycetota</taxon>
        <taxon>Actinomycetes</taxon>
        <taxon>Kitasatosporales</taxon>
        <taxon>Streptomycetaceae</taxon>
        <taxon>Streptomyces</taxon>
    </lineage>
</organism>
<feature type="transmembrane region" description="Helical" evidence="2">
    <location>
        <begin position="33"/>
        <end position="55"/>
    </location>
</feature>
<dbReference type="Proteomes" id="UP000253741">
    <property type="component" value="Unassembled WGS sequence"/>
</dbReference>
<comment type="caution">
    <text evidence="3">The sequence shown here is derived from an EMBL/GenBank/DDBJ whole genome shotgun (WGS) entry which is preliminary data.</text>
</comment>